<dbReference type="GO" id="GO:0020037">
    <property type="term" value="F:heme binding"/>
    <property type="evidence" value="ECO:0007669"/>
    <property type="project" value="UniProtKB-UniRule"/>
</dbReference>
<dbReference type="PRINTS" id="PR00458">
    <property type="entry name" value="PEROXIDASE"/>
</dbReference>
<feature type="disulfide bond" evidence="17">
    <location>
        <begin position="47"/>
        <end position="127"/>
    </location>
</feature>
<feature type="binding site" evidence="15">
    <location>
        <position position="79"/>
    </location>
    <ligand>
        <name>Ca(2+)</name>
        <dbReference type="ChEBI" id="CHEBI:29108"/>
        <label>1</label>
    </ligand>
</feature>
<keyword evidence="18" id="KW-0732">Signal</keyword>
<comment type="caution">
    <text evidence="20">The sequence shown here is derived from an EMBL/GenBank/DDBJ whole genome shotgun (WGS) entry which is preliminary data.</text>
</comment>
<keyword evidence="7 15" id="KW-0479">Metal-binding</keyword>
<dbReference type="PROSITE" id="PS00435">
    <property type="entry name" value="PEROXIDASE_1"/>
    <property type="match status" value="1"/>
</dbReference>
<comment type="subcellular location">
    <subcellularLocation>
        <location evidence="18">Secreted</location>
    </subcellularLocation>
</comment>
<dbReference type="OrthoDB" id="2113341at2759"/>
<evidence type="ECO:0000256" key="8">
    <source>
        <dbReference type="ARBA" id="ARBA00022837"/>
    </source>
</evidence>
<feature type="active site" description="Proton acceptor" evidence="13">
    <location>
        <position position="78"/>
    </location>
</feature>
<dbReference type="GO" id="GO:0042744">
    <property type="term" value="P:hydrogen peroxide catabolic process"/>
    <property type="evidence" value="ECO:0007669"/>
    <property type="project" value="UniProtKB-KW"/>
</dbReference>
<feature type="binding site" evidence="14">
    <location>
        <position position="175"/>
    </location>
    <ligand>
        <name>substrate</name>
    </ligand>
</feature>
<dbReference type="Gene3D" id="1.10.420.10">
    <property type="entry name" value="Peroxidase, domain 2"/>
    <property type="match status" value="1"/>
</dbReference>
<keyword evidence="8 15" id="KW-0106">Calcium</keyword>
<keyword evidence="18" id="KW-0376">Hydrogen peroxide</keyword>
<protein>
    <recommendedName>
        <fullName evidence="4 18">Peroxidase</fullName>
        <ecNumber evidence="4 18">1.11.1.7</ecNumber>
    </recommendedName>
</protein>
<evidence type="ECO:0000313" key="20">
    <source>
        <dbReference type="EMBL" id="RHN72846.1"/>
    </source>
</evidence>
<feature type="signal peptide" evidence="18">
    <location>
        <begin position="1"/>
        <end position="36"/>
    </location>
</feature>
<dbReference type="GO" id="GO:0005576">
    <property type="term" value="C:extracellular region"/>
    <property type="evidence" value="ECO:0007669"/>
    <property type="project" value="UniProtKB-SubCell"/>
</dbReference>
<feature type="binding site" description="axial binding residue" evidence="15">
    <location>
        <position position="205"/>
    </location>
    <ligand>
        <name>heme b</name>
        <dbReference type="ChEBI" id="CHEBI:60344"/>
    </ligand>
    <ligandPart>
        <name>Fe</name>
        <dbReference type="ChEBI" id="CHEBI:18248"/>
    </ligandPart>
</feature>
<dbReference type="Proteomes" id="UP000265566">
    <property type="component" value="Chromosome 2"/>
</dbReference>
<dbReference type="Gene3D" id="1.10.520.10">
    <property type="match status" value="1"/>
</dbReference>
<dbReference type="Pfam" id="PF00141">
    <property type="entry name" value="peroxidase"/>
    <property type="match status" value="1"/>
</dbReference>
<dbReference type="InterPro" id="IPR033905">
    <property type="entry name" value="Secretory_peroxidase"/>
</dbReference>
<dbReference type="GO" id="GO:0140825">
    <property type="term" value="F:lactoperoxidase activity"/>
    <property type="evidence" value="ECO:0007669"/>
    <property type="project" value="UniProtKB-EC"/>
</dbReference>
<feature type="binding site" evidence="15">
    <location>
        <position position="84"/>
    </location>
    <ligand>
        <name>Ca(2+)</name>
        <dbReference type="ChEBI" id="CHEBI:29108"/>
        <label>1</label>
    </ligand>
</feature>
<dbReference type="InterPro" id="IPR000823">
    <property type="entry name" value="Peroxidase_pln"/>
</dbReference>
<dbReference type="SUPFAM" id="SSF48113">
    <property type="entry name" value="Heme-dependent peroxidases"/>
    <property type="match status" value="1"/>
</dbReference>
<comment type="catalytic activity">
    <reaction evidence="1 18">
        <text>2 a phenolic donor + H2O2 = 2 a phenolic radical donor + 2 H2O</text>
        <dbReference type="Rhea" id="RHEA:56136"/>
        <dbReference type="ChEBI" id="CHEBI:15377"/>
        <dbReference type="ChEBI" id="CHEBI:16240"/>
        <dbReference type="ChEBI" id="CHEBI:139520"/>
        <dbReference type="ChEBI" id="CHEBI:139521"/>
        <dbReference type="EC" id="1.11.1.7"/>
    </reaction>
</comment>
<keyword evidence="5 18" id="KW-0575">Peroxidase</keyword>
<comment type="similarity">
    <text evidence="18">Belongs to the peroxidase family. Classical plant (class III) peroxidase subfamily.</text>
</comment>
<evidence type="ECO:0000256" key="7">
    <source>
        <dbReference type="ARBA" id="ARBA00022723"/>
    </source>
</evidence>
<comment type="cofactor">
    <cofactor evidence="15 18">
        <name>heme b</name>
        <dbReference type="ChEBI" id="CHEBI:60344"/>
    </cofactor>
    <text evidence="15 18">Binds 1 heme b (iron(II)-protoporphyrin IX) group per subunit.</text>
</comment>
<comment type="function">
    <text evidence="2">Removal of H(2)O(2), oxidation of toxic reductants, biosynthesis and degradation of lignin, suberization, auxin catabolism, response to environmental stresses such as wounding, pathogen attack and oxidative stress. These functions might be dependent on each isozyme/isoform in each plant tissue.</text>
</comment>
<dbReference type="GO" id="GO:0006979">
    <property type="term" value="P:response to oxidative stress"/>
    <property type="evidence" value="ECO:0007669"/>
    <property type="project" value="UniProtKB-UniRule"/>
</dbReference>
<dbReference type="AlphaFoldDB" id="A0A396J467"/>
<proteinExistence type="inferred from homology"/>
<feature type="domain" description="Plant heme peroxidase family profile" evidence="19">
    <location>
        <begin position="37"/>
        <end position="339"/>
    </location>
</feature>
<keyword evidence="18" id="KW-0964">Secreted</keyword>
<dbReference type="CDD" id="cd00693">
    <property type="entry name" value="secretory_peroxidase"/>
    <property type="match status" value="1"/>
</dbReference>
<evidence type="ECO:0000256" key="14">
    <source>
        <dbReference type="PIRSR" id="PIRSR600823-2"/>
    </source>
</evidence>
<feature type="disulfide bond" evidence="17">
    <location>
        <begin position="133"/>
        <end position="335"/>
    </location>
</feature>
<dbReference type="EMBL" id="PSQE01000002">
    <property type="protein sequence ID" value="RHN72846.1"/>
    <property type="molecule type" value="Genomic_DNA"/>
</dbReference>
<feature type="binding site" evidence="15">
    <location>
        <position position="82"/>
    </location>
    <ligand>
        <name>Ca(2+)</name>
        <dbReference type="ChEBI" id="CHEBI:29108"/>
        <label>1</label>
    </ligand>
</feature>
<evidence type="ECO:0000256" key="17">
    <source>
        <dbReference type="PIRSR" id="PIRSR600823-5"/>
    </source>
</evidence>
<evidence type="ECO:0000256" key="4">
    <source>
        <dbReference type="ARBA" id="ARBA00012313"/>
    </source>
</evidence>
<evidence type="ECO:0000256" key="12">
    <source>
        <dbReference type="ARBA" id="ARBA00023180"/>
    </source>
</evidence>
<gene>
    <name evidence="20" type="ORF">MtrunA17_Chr2g0292181</name>
</gene>
<dbReference type="InterPro" id="IPR010255">
    <property type="entry name" value="Haem_peroxidase_sf"/>
</dbReference>
<evidence type="ECO:0000256" key="2">
    <source>
        <dbReference type="ARBA" id="ARBA00002322"/>
    </source>
</evidence>
<feature type="binding site" evidence="15">
    <location>
        <position position="260"/>
    </location>
    <ligand>
        <name>Ca(2+)</name>
        <dbReference type="ChEBI" id="CHEBI:29108"/>
        <label>2</label>
    </ligand>
</feature>
<accession>A0A396J467</accession>
<comment type="cofactor">
    <cofactor evidence="15 18">
        <name>Ca(2+)</name>
        <dbReference type="ChEBI" id="CHEBI:29108"/>
    </cofactor>
    <text evidence="15 18">Binds 2 calcium ions per subunit.</text>
</comment>
<dbReference type="FunFam" id="1.10.420.10:FF:000001">
    <property type="entry name" value="Peroxidase"/>
    <property type="match status" value="1"/>
</dbReference>
<feature type="binding site" evidence="15">
    <location>
        <position position="88"/>
    </location>
    <ligand>
        <name>Ca(2+)</name>
        <dbReference type="ChEBI" id="CHEBI:29108"/>
        <label>1</label>
    </ligand>
</feature>
<evidence type="ECO:0000256" key="6">
    <source>
        <dbReference type="ARBA" id="ARBA00022617"/>
    </source>
</evidence>
<evidence type="ECO:0000256" key="11">
    <source>
        <dbReference type="ARBA" id="ARBA00023157"/>
    </source>
</evidence>
<dbReference type="InterPro" id="IPR019793">
    <property type="entry name" value="Peroxidases_heam-ligand_BS"/>
</dbReference>
<dbReference type="Gramene" id="rna8608">
    <property type="protein sequence ID" value="RHN72846.1"/>
    <property type="gene ID" value="gene8608"/>
</dbReference>
<dbReference type="PROSITE" id="PS50873">
    <property type="entry name" value="PEROXIDASE_4"/>
    <property type="match status" value="1"/>
</dbReference>
<evidence type="ECO:0000256" key="10">
    <source>
        <dbReference type="ARBA" id="ARBA00023004"/>
    </source>
</evidence>
<name>A0A396J467_MEDTR</name>
<dbReference type="PANTHER" id="PTHR31388:SF203">
    <property type="entry name" value="PEROXIDASE"/>
    <property type="match status" value="1"/>
</dbReference>
<dbReference type="InterPro" id="IPR002016">
    <property type="entry name" value="Haem_peroxidase"/>
</dbReference>
<dbReference type="GO" id="GO:0046872">
    <property type="term" value="F:metal ion binding"/>
    <property type="evidence" value="ECO:0007669"/>
    <property type="project" value="UniProtKB-UniRule"/>
</dbReference>
<feature type="binding site" evidence="15">
    <location>
        <position position="206"/>
    </location>
    <ligand>
        <name>Ca(2+)</name>
        <dbReference type="ChEBI" id="CHEBI:29108"/>
        <label>2</label>
    </ligand>
</feature>
<evidence type="ECO:0000256" key="9">
    <source>
        <dbReference type="ARBA" id="ARBA00023002"/>
    </source>
</evidence>
<keyword evidence="9 18" id="KW-0560">Oxidoreductase</keyword>
<evidence type="ECO:0000256" key="3">
    <source>
        <dbReference type="ARBA" id="ARBA00006873"/>
    </source>
</evidence>
<evidence type="ECO:0000256" key="5">
    <source>
        <dbReference type="ARBA" id="ARBA00022559"/>
    </source>
</evidence>
<evidence type="ECO:0000256" key="18">
    <source>
        <dbReference type="RuleBase" id="RU362060"/>
    </source>
</evidence>
<feature type="disulfide bond" evidence="17">
    <location>
        <begin position="80"/>
        <end position="85"/>
    </location>
</feature>
<feature type="binding site" evidence="15">
    <location>
        <position position="265"/>
    </location>
    <ligand>
        <name>Ca(2+)</name>
        <dbReference type="ChEBI" id="CHEBI:29108"/>
        <label>2</label>
    </ligand>
</feature>
<keyword evidence="6 18" id="KW-0349">Heme</keyword>
<evidence type="ECO:0000259" key="19">
    <source>
        <dbReference type="PROSITE" id="PS50873"/>
    </source>
</evidence>
<keyword evidence="11 17" id="KW-1015">Disulfide bond</keyword>
<evidence type="ECO:0000256" key="15">
    <source>
        <dbReference type="PIRSR" id="PIRSR600823-3"/>
    </source>
</evidence>
<dbReference type="PANTHER" id="PTHR31388">
    <property type="entry name" value="PEROXIDASE 72-RELATED"/>
    <property type="match status" value="1"/>
</dbReference>
<comment type="similarity">
    <text evidence="3">Belongs to the peroxidase family. Ascorbate peroxidase subfamily.</text>
</comment>
<dbReference type="PRINTS" id="PR00461">
    <property type="entry name" value="PLPEROXIDASE"/>
</dbReference>
<evidence type="ECO:0000256" key="13">
    <source>
        <dbReference type="PIRSR" id="PIRSR600823-1"/>
    </source>
</evidence>
<dbReference type="FunFam" id="1.10.520.10:FF:000009">
    <property type="entry name" value="Peroxidase"/>
    <property type="match status" value="1"/>
</dbReference>
<keyword evidence="12" id="KW-0325">Glycoprotein</keyword>
<evidence type="ECO:0000256" key="16">
    <source>
        <dbReference type="PIRSR" id="PIRSR600823-4"/>
    </source>
</evidence>
<keyword evidence="10 15" id="KW-0408">Iron</keyword>
<reference evidence="20" key="1">
    <citation type="journal article" date="2018" name="Nat. Plants">
        <title>Whole-genome landscape of Medicago truncatula symbiotic genes.</title>
        <authorList>
            <person name="Pecrix Y."/>
            <person name="Gamas P."/>
            <person name="Carrere S."/>
        </authorList>
    </citation>
    <scope>NUCLEOTIDE SEQUENCE</scope>
    <source>
        <tissue evidence="20">Leaves</tissue>
    </source>
</reference>
<feature type="binding site" evidence="15">
    <location>
        <position position="100"/>
    </location>
    <ligand>
        <name>Ca(2+)</name>
        <dbReference type="ChEBI" id="CHEBI:29108"/>
        <label>1</label>
    </ligand>
</feature>
<dbReference type="EC" id="1.11.1.7" evidence="4 18"/>
<feature type="binding site" evidence="15">
    <location>
        <position position="257"/>
    </location>
    <ligand>
        <name>Ca(2+)</name>
        <dbReference type="ChEBI" id="CHEBI:29108"/>
        <label>2</label>
    </ligand>
</feature>
<feature type="site" description="Transition state stabilizer" evidence="16">
    <location>
        <position position="74"/>
    </location>
</feature>
<evidence type="ECO:0000256" key="1">
    <source>
        <dbReference type="ARBA" id="ARBA00000189"/>
    </source>
</evidence>
<feature type="chain" id="PRO_5017102400" description="Peroxidase" evidence="18">
    <location>
        <begin position="37"/>
        <end position="362"/>
    </location>
</feature>
<feature type="binding site" evidence="15">
    <location>
        <position position="86"/>
    </location>
    <ligand>
        <name>Ca(2+)</name>
        <dbReference type="ChEBI" id="CHEBI:29108"/>
        <label>1</label>
    </ligand>
</feature>
<organism evidence="20">
    <name type="scientific">Medicago truncatula</name>
    <name type="common">Barrel medic</name>
    <name type="synonym">Medicago tribuloides</name>
    <dbReference type="NCBI Taxonomy" id="3880"/>
    <lineage>
        <taxon>Eukaryota</taxon>
        <taxon>Viridiplantae</taxon>
        <taxon>Streptophyta</taxon>
        <taxon>Embryophyta</taxon>
        <taxon>Tracheophyta</taxon>
        <taxon>Spermatophyta</taxon>
        <taxon>Magnoliopsida</taxon>
        <taxon>eudicotyledons</taxon>
        <taxon>Gunneridae</taxon>
        <taxon>Pentapetalae</taxon>
        <taxon>rosids</taxon>
        <taxon>fabids</taxon>
        <taxon>Fabales</taxon>
        <taxon>Fabaceae</taxon>
        <taxon>Papilionoideae</taxon>
        <taxon>50 kb inversion clade</taxon>
        <taxon>NPAAA clade</taxon>
        <taxon>Hologalegina</taxon>
        <taxon>IRL clade</taxon>
        <taxon>Trifolieae</taxon>
        <taxon>Medicago</taxon>
    </lineage>
</organism>
<feature type="disulfide bond" evidence="17">
    <location>
        <begin position="212"/>
        <end position="244"/>
    </location>
</feature>
<sequence length="362" mass="39120">MSNHTHNNKMNSFGLTLTALCCVVVVLGGLPFSSDAQLDPSFYRDTCPKVHSIIREVIRNVSKTDPRMLASLVRLHFHDCFVLGCDASVLLNKTDTIVSEQEAFPNINSLRGLDVVNQIKTAVEKACPNTVSCADILALSAQISSILADGPNWKVPLGRRDGLTANQSLANQNLPAPFNSLDQLKSAFAAQGLSTTDLVALSGAHTFGRARCTFITDRLYNFSSTGKPDPTLNTTYLQELRKICPNGGPPNNLANFDPTTPDKFDKNYYSNLQGKKGLLQSDQELFSTSGADTISIVNKFSADKNAFFDSFEAAMIKMGNIGVLTGKKGEIRKHCNFVNSKSVELGLVNVASTDSSGMVSSI</sequence>